<keyword evidence="8" id="KW-1185">Reference proteome</keyword>
<dbReference type="InterPro" id="IPR048255">
    <property type="entry name" value="IML1_N"/>
</dbReference>
<proteinExistence type="inferred from homology"/>
<dbReference type="InterPro" id="IPR027244">
    <property type="entry name" value="IML1"/>
</dbReference>
<dbReference type="GO" id="GO:0005096">
    <property type="term" value="F:GTPase activator activity"/>
    <property type="evidence" value="ECO:0007669"/>
    <property type="project" value="InterPro"/>
</dbReference>
<dbReference type="CDD" id="cd04449">
    <property type="entry name" value="DEP_DEPDC5-like"/>
    <property type="match status" value="1"/>
</dbReference>
<dbReference type="InterPro" id="IPR000591">
    <property type="entry name" value="DEP_dom"/>
</dbReference>
<dbReference type="Pfam" id="PF00610">
    <property type="entry name" value="DEP"/>
    <property type="match status" value="1"/>
</dbReference>
<feature type="compositionally biased region" description="Low complexity" evidence="5">
    <location>
        <begin position="695"/>
        <end position="718"/>
    </location>
</feature>
<evidence type="ECO:0000256" key="2">
    <source>
        <dbReference type="ARBA" id="ARBA00005643"/>
    </source>
</evidence>
<feature type="region of interest" description="Disordered" evidence="5">
    <location>
        <begin position="587"/>
        <end position="612"/>
    </location>
</feature>
<gene>
    <name evidence="7" type="ORF">EST38_g7954</name>
</gene>
<dbReference type="GO" id="GO:1904262">
    <property type="term" value="P:negative regulation of TORC1 signaling"/>
    <property type="evidence" value="ECO:0007669"/>
    <property type="project" value="TreeGrafter"/>
</dbReference>
<evidence type="ECO:0000313" key="8">
    <source>
        <dbReference type="Proteomes" id="UP000290288"/>
    </source>
</evidence>
<dbReference type="OrthoDB" id="39497at2759"/>
<feature type="compositionally biased region" description="Basic and acidic residues" evidence="5">
    <location>
        <begin position="493"/>
        <end position="506"/>
    </location>
</feature>
<evidence type="ECO:0000259" key="6">
    <source>
        <dbReference type="PROSITE" id="PS50186"/>
    </source>
</evidence>
<feature type="region of interest" description="Disordered" evidence="5">
    <location>
        <begin position="662"/>
        <end position="719"/>
    </location>
</feature>
<protein>
    <recommendedName>
        <fullName evidence="3">Vacuolar membrane-associated protein IML1</fullName>
    </recommendedName>
    <alternativeName>
        <fullName evidence="4">Vacuolar membrane-associated protein iml1</fullName>
    </alternativeName>
</protein>
<dbReference type="InterPro" id="IPR036390">
    <property type="entry name" value="WH_DNA-bd_sf"/>
</dbReference>
<dbReference type="STRING" id="2316362.A0A4V1Q3A4"/>
<dbReference type="PROSITE" id="PS50186">
    <property type="entry name" value="DEP"/>
    <property type="match status" value="1"/>
</dbReference>
<dbReference type="EMBL" id="SDEE01000305">
    <property type="protein sequence ID" value="RXW17898.1"/>
    <property type="molecule type" value="Genomic_DNA"/>
</dbReference>
<dbReference type="PANTHER" id="PTHR13179:SF8">
    <property type="entry name" value="GATOR COMPLEX PROTEIN DEPDC5"/>
    <property type="match status" value="1"/>
</dbReference>
<dbReference type="GO" id="GO:0005774">
    <property type="term" value="C:vacuolar membrane"/>
    <property type="evidence" value="ECO:0007669"/>
    <property type="project" value="UniProtKB-SubCell"/>
</dbReference>
<sequence>MDSSFLYQGTRATEFNFRTNEEVVVTKQVEKADNSADHIELVFQDQYLGRNDMWRLGDHLVGQCVYANQEITFVGGIMAKIQRVHIAGRQVSSAVVAPATKAIYRSLSAKVTIFIQVCKELWEFSGDGERYYEKIVHSFLPDLFAKWKKAGTNHTVHLVLISRVFYEESEIDYAAGPLRRDERGNWYKDFYKVVTDLEVNHEWKPTLVALKNSFWDFQRDILLTHHYHRASLDNKIGIPSHVRLVGQLSYAHDGPILEALNLALSPTETHYIDRSLSLTGATTILISPGPGYFRVSKPLLRLTTTRMLDQGIVLNLVLLTKQPLHQSPIFSFQGVEPSSKAEGDDPLANDVLWCEDTGVDPSKKKTFWWEPFWLSTTFWDKQKDLPFRQDRFIGRAKMHEIQMLGLLEHDVLSSIEVPFLPEKQQAPLVSGDLTKEDAERFDNDIFADKSAKPPIHGVQTPLILASGPSFAREKRNSVRNPISSARIQTIEESPRRIIKDLPDDGPRNSSLASPVVPHLSISPSQSSIHSVHSEKSTASAKLARINASAGTKNTLASKLTPNWLFNPFRSGISEPQTSQVIASGASATNAPPQLHTQPAPSPPVPSPTPPAPVNIPLTPSAPIKMPLPTPRAGMAAQAVAIKGTPGNRSSLRYDDDALIAPARASFPRRSPINTPPRDDILAGKRRSVTNALAQSFPSSSPGSYSNPSNPSQNSRPVSYLQSSMARRWQHILPKALKKHDVKWDALVTPGCLPLTVDYFPSNAELETCYDVSSWDIYVDPKEMKSFLVRQPQLGQKGTPDDLRGAFALVVMRGMAAVRLAQGFQFILKPHSQSKEPLQHQEDHSRVPLRRTTSFMTSEETVLPRAIGASDVLKSTDETVFLSMTNEIHRISFNGEMIQVKRYVRRLGKNVPFTYQCLIWPKLGVGYTELSTKCEPHGFENYQWNRLDMLVAGYEHQLHDSLRYWRTRFIVIPTGAPTLSTGPEGEALNEEEIRILGIEKLGEQFTKLRWQPPEEKINNPAPPVRFLPTTLDPAISVLDDSLVEQLDQIHALGPMRKKPKSDRDIADLSLAQIAKLMREEDGVLIKHYHWHRAQYANSFIGADFVDWLLREFRDVSSRAQGSEWGVKLFQQGLFEHCKGNHGFLDGHYYYRLKGEYSLPMTPNVLNRGWFKKPEPEPRGGYPSAVARPRPSLSKKKRLILSQTMVIDVDPNKRSEQAECVILHHDLFHNPATVFHFELQWIGTTARCIEDQLKQWNRTIDMYGLRLVEAYVMQISDIRERNAFQSCFPIKFAVPPPIVPDLEKRVQPETRSARYYFEYKLLHKFGFIVDVEAQDLYPDQVDVFYSYRRSPFHYSQFVHRSGVAFVQVLDGSQGFLFLTNRLMGPGRMGVAMKNKENKPATTAEDIRHSLNAFCQDARLLNGFYDEQLALLPQAAELDPPPLML</sequence>
<dbReference type="Pfam" id="PF12257">
    <property type="entry name" value="IML1"/>
    <property type="match status" value="1"/>
</dbReference>
<dbReference type="SUPFAM" id="SSF46785">
    <property type="entry name" value="Winged helix' DNA-binding domain"/>
    <property type="match status" value="1"/>
</dbReference>
<evidence type="ECO:0000256" key="5">
    <source>
        <dbReference type="SAM" id="MobiDB-lite"/>
    </source>
</evidence>
<dbReference type="Proteomes" id="UP000290288">
    <property type="component" value="Unassembled WGS sequence"/>
</dbReference>
<organism evidence="7 8">
    <name type="scientific">Candolleomyces aberdarensis</name>
    <dbReference type="NCBI Taxonomy" id="2316362"/>
    <lineage>
        <taxon>Eukaryota</taxon>
        <taxon>Fungi</taxon>
        <taxon>Dikarya</taxon>
        <taxon>Basidiomycota</taxon>
        <taxon>Agaricomycotina</taxon>
        <taxon>Agaricomycetes</taxon>
        <taxon>Agaricomycetidae</taxon>
        <taxon>Agaricales</taxon>
        <taxon>Agaricineae</taxon>
        <taxon>Psathyrellaceae</taxon>
        <taxon>Candolleomyces</taxon>
    </lineage>
</organism>
<evidence type="ECO:0000256" key="1">
    <source>
        <dbReference type="ARBA" id="ARBA00004148"/>
    </source>
</evidence>
<evidence type="ECO:0000256" key="4">
    <source>
        <dbReference type="ARBA" id="ARBA00021881"/>
    </source>
</evidence>
<feature type="compositionally biased region" description="Pro residues" evidence="5">
    <location>
        <begin position="599"/>
        <end position="612"/>
    </location>
</feature>
<accession>A0A4V1Q3A4</accession>
<dbReference type="GO" id="GO:0010508">
    <property type="term" value="P:positive regulation of autophagy"/>
    <property type="evidence" value="ECO:0007669"/>
    <property type="project" value="TreeGrafter"/>
</dbReference>
<dbReference type="GO" id="GO:1990130">
    <property type="term" value="C:GATOR1 complex"/>
    <property type="evidence" value="ECO:0007669"/>
    <property type="project" value="TreeGrafter"/>
</dbReference>
<feature type="region of interest" description="Disordered" evidence="5">
    <location>
        <begin position="493"/>
        <end position="514"/>
    </location>
</feature>
<dbReference type="GO" id="GO:0035556">
    <property type="term" value="P:intracellular signal transduction"/>
    <property type="evidence" value="ECO:0007669"/>
    <property type="project" value="InterPro"/>
</dbReference>
<dbReference type="InterPro" id="IPR036388">
    <property type="entry name" value="WH-like_DNA-bd_sf"/>
</dbReference>
<evidence type="ECO:0000313" key="7">
    <source>
        <dbReference type="EMBL" id="RXW17898.1"/>
    </source>
</evidence>
<dbReference type="SMART" id="SM00049">
    <property type="entry name" value="DEP"/>
    <property type="match status" value="1"/>
</dbReference>
<comment type="caution">
    <text evidence="7">The sequence shown here is derived from an EMBL/GenBank/DDBJ whole genome shotgun (WGS) entry which is preliminary data.</text>
</comment>
<feature type="compositionally biased region" description="Polar residues" evidence="5">
    <location>
        <begin position="587"/>
        <end position="596"/>
    </location>
</feature>
<name>A0A4V1Q3A4_9AGAR</name>
<feature type="domain" description="DEP" evidence="6">
    <location>
        <begin position="1078"/>
        <end position="1153"/>
    </location>
</feature>
<dbReference type="Gene3D" id="1.10.10.10">
    <property type="entry name" value="Winged helix-like DNA-binding domain superfamily/Winged helix DNA-binding domain"/>
    <property type="match status" value="1"/>
</dbReference>
<evidence type="ECO:0000256" key="3">
    <source>
        <dbReference type="ARBA" id="ARBA00018529"/>
    </source>
</evidence>
<reference evidence="7 8" key="1">
    <citation type="submission" date="2019-01" db="EMBL/GenBank/DDBJ databases">
        <title>Draft genome sequence of Psathyrella aberdarensis IHI B618.</title>
        <authorList>
            <person name="Buettner E."/>
            <person name="Kellner H."/>
        </authorList>
    </citation>
    <scope>NUCLEOTIDE SEQUENCE [LARGE SCALE GENOMIC DNA]</scope>
    <source>
        <strain evidence="7 8">IHI B618</strain>
    </source>
</reference>
<comment type="similarity">
    <text evidence="2">Belongs to the IML1 family.</text>
</comment>
<dbReference type="PANTHER" id="PTHR13179">
    <property type="entry name" value="DEP DOMAIN CONTAINING PROTEIN 5"/>
    <property type="match status" value="1"/>
</dbReference>
<comment type="subcellular location">
    <subcellularLocation>
        <location evidence="1">Vacuole membrane</location>
        <topology evidence="1">Peripheral membrane protein</topology>
    </subcellularLocation>
</comment>